<sequence>MLLEQLKKLQEENKQLASENMQFSAANTQISIAFKQLVEEKKHLKKDAIKNLHEFQQLQKNVEKNAETIAFNALRMVFTSGQIKRIMSSNNSRVTWSAEDISSAIALRSVSASSRRAGEQIY</sequence>
<dbReference type="EMBL" id="LBMM01028643">
    <property type="protein sequence ID" value="KMQ82077.1"/>
    <property type="molecule type" value="Genomic_DNA"/>
</dbReference>
<keyword evidence="3" id="KW-1185">Reference proteome</keyword>
<comment type="caution">
    <text evidence="2">The sequence shown here is derived from an EMBL/GenBank/DDBJ whole genome shotgun (WGS) entry which is preliminary data.</text>
</comment>
<evidence type="ECO:0000313" key="3">
    <source>
        <dbReference type="Proteomes" id="UP000036403"/>
    </source>
</evidence>
<proteinExistence type="predicted"/>
<keyword evidence="1" id="KW-0175">Coiled coil</keyword>
<dbReference type="OrthoDB" id="6628944at2759"/>
<dbReference type="PaxDb" id="67767-A0A0J7JVB9"/>
<accession>A0A0J7JVB9</accession>
<protein>
    <submittedName>
        <fullName evidence="2">Uncharacterized protein</fullName>
    </submittedName>
</protein>
<evidence type="ECO:0000313" key="2">
    <source>
        <dbReference type="EMBL" id="KMQ82077.1"/>
    </source>
</evidence>
<gene>
    <name evidence="2" type="ORF">RF55_24271</name>
</gene>
<organism evidence="2 3">
    <name type="scientific">Lasius niger</name>
    <name type="common">Black garden ant</name>
    <dbReference type="NCBI Taxonomy" id="67767"/>
    <lineage>
        <taxon>Eukaryota</taxon>
        <taxon>Metazoa</taxon>
        <taxon>Ecdysozoa</taxon>
        <taxon>Arthropoda</taxon>
        <taxon>Hexapoda</taxon>
        <taxon>Insecta</taxon>
        <taxon>Pterygota</taxon>
        <taxon>Neoptera</taxon>
        <taxon>Endopterygota</taxon>
        <taxon>Hymenoptera</taxon>
        <taxon>Apocrita</taxon>
        <taxon>Aculeata</taxon>
        <taxon>Formicoidea</taxon>
        <taxon>Formicidae</taxon>
        <taxon>Formicinae</taxon>
        <taxon>Lasius</taxon>
        <taxon>Lasius</taxon>
    </lineage>
</organism>
<name>A0A0J7JVB9_LASNI</name>
<feature type="coiled-coil region" evidence="1">
    <location>
        <begin position="6"/>
        <end position="65"/>
    </location>
</feature>
<reference evidence="2 3" key="1">
    <citation type="submission" date="2015-04" db="EMBL/GenBank/DDBJ databases">
        <title>Lasius niger genome sequencing.</title>
        <authorList>
            <person name="Konorov E.A."/>
            <person name="Nikitin M.A."/>
            <person name="Kirill M.V."/>
            <person name="Chang P."/>
        </authorList>
    </citation>
    <scope>NUCLEOTIDE SEQUENCE [LARGE SCALE GENOMIC DNA]</scope>
    <source>
        <tissue evidence="2">Whole</tissue>
    </source>
</reference>
<dbReference type="Proteomes" id="UP000036403">
    <property type="component" value="Unassembled WGS sequence"/>
</dbReference>
<evidence type="ECO:0000256" key="1">
    <source>
        <dbReference type="SAM" id="Coils"/>
    </source>
</evidence>
<dbReference type="AlphaFoldDB" id="A0A0J7JVB9"/>